<gene>
    <name evidence="13" type="ORF">EB796_016014</name>
</gene>
<dbReference type="EMBL" id="VXIV02002437">
    <property type="protein sequence ID" value="KAF6025763.1"/>
    <property type="molecule type" value="Genomic_DNA"/>
</dbReference>
<dbReference type="GO" id="GO:0060271">
    <property type="term" value="P:cilium assembly"/>
    <property type="evidence" value="ECO:0007669"/>
    <property type="project" value="TreeGrafter"/>
</dbReference>
<comment type="subcellular location">
    <subcellularLocation>
        <location evidence="1">Cell projection</location>
        <location evidence="1">Cilium membrane</location>
        <topology evidence="1">Multi-pass membrane protein</topology>
    </subcellularLocation>
</comment>
<dbReference type="PANTHER" id="PTHR14605:SF1">
    <property type="entry name" value="TRANSMEMBRANE PROTEIN 231"/>
    <property type="match status" value="1"/>
</dbReference>
<evidence type="ECO:0000256" key="5">
    <source>
        <dbReference type="ARBA" id="ARBA00022692"/>
    </source>
</evidence>
<keyword evidence="6 12" id="KW-1133">Transmembrane helix</keyword>
<comment type="similarity">
    <text evidence="2">Belongs to the TMEM231 family.</text>
</comment>
<evidence type="ECO:0000256" key="1">
    <source>
        <dbReference type="ARBA" id="ARBA00004272"/>
    </source>
</evidence>
<proteinExistence type="inferred from homology"/>
<organism evidence="13 14">
    <name type="scientific">Bugula neritina</name>
    <name type="common">Brown bryozoan</name>
    <name type="synonym">Sertularia neritina</name>
    <dbReference type="NCBI Taxonomy" id="10212"/>
    <lineage>
        <taxon>Eukaryota</taxon>
        <taxon>Metazoa</taxon>
        <taxon>Spiralia</taxon>
        <taxon>Lophotrochozoa</taxon>
        <taxon>Bryozoa</taxon>
        <taxon>Gymnolaemata</taxon>
        <taxon>Cheilostomatida</taxon>
        <taxon>Flustrina</taxon>
        <taxon>Buguloidea</taxon>
        <taxon>Bugulidae</taxon>
        <taxon>Bugula</taxon>
    </lineage>
</organism>
<evidence type="ECO:0000256" key="3">
    <source>
        <dbReference type="ARBA" id="ARBA00015087"/>
    </source>
</evidence>
<comment type="caution">
    <text evidence="13">The sequence shown here is derived from an EMBL/GenBank/DDBJ whole genome shotgun (WGS) entry which is preliminary data.</text>
</comment>
<dbReference type="AlphaFoldDB" id="A0A7J7JIW5"/>
<dbReference type="GO" id="GO:0032880">
    <property type="term" value="P:regulation of protein localization"/>
    <property type="evidence" value="ECO:0007669"/>
    <property type="project" value="TreeGrafter"/>
</dbReference>
<keyword evidence="14" id="KW-1185">Reference proteome</keyword>
<dbReference type="Pfam" id="PF10149">
    <property type="entry name" value="TM231"/>
    <property type="match status" value="1"/>
</dbReference>
<accession>A0A7J7JIW5</accession>
<evidence type="ECO:0000313" key="13">
    <source>
        <dbReference type="EMBL" id="KAF6025763.1"/>
    </source>
</evidence>
<evidence type="ECO:0000256" key="12">
    <source>
        <dbReference type="SAM" id="Phobius"/>
    </source>
</evidence>
<dbReference type="OrthoDB" id="426438at2759"/>
<reference evidence="13" key="1">
    <citation type="submission" date="2020-06" db="EMBL/GenBank/DDBJ databases">
        <title>Draft genome of Bugula neritina, a colonial animal packing powerful symbionts and potential medicines.</title>
        <authorList>
            <person name="Rayko M."/>
        </authorList>
    </citation>
    <scope>NUCLEOTIDE SEQUENCE [LARGE SCALE GENOMIC DNA]</scope>
    <source>
        <strain evidence="13">Kwan_BN1</strain>
    </source>
</reference>
<evidence type="ECO:0000256" key="7">
    <source>
        <dbReference type="ARBA" id="ARBA00023069"/>
    </source>
</evidence>
<feature type="transmembrane region" description="Helical" evidence="12">
    <location>
        <begin position="109"/>
        <end position="129"/>
    </location>
</feature>
<dbReference type="GO" id="GO:0035869">
    <property type="term" value="C:ciliary transition zone"/>
    <property type="evidence" value="ECO:0007669"/>
    <property type="project" value="TreeGrafter"/>
</dbReference>
<evidence type="ECO:0000256" key="4">
    <source>
        <dbReference type="ARBA" id="ARBA00022475"/>
    </source>
</evidence>
<dbReference type="GO" id="GO:0060170">
    <property type="term" value="C:ciliary membrane"/>
    <property type="evidence" value="ECO:0007669"/>
    <property type="project" value="UniProtKB-SubCell"/>
</dbReference>
<comment type="function">
    <text evidence="11">Transmembrane component of the tectonic-like complex, a complex localized at the transition zone of primary cilia and acting as a barrier that prevents diffusion of transmembrane proteins between the cilia and plasma membranes. Required for ciliogenesis and sonic hedgehog/SHH signaling.</text>
</comment>
<keyword evidence="8 12" id="KW-0472">Membrane</keyword>
<keyword evidence="9" id="KW-0325">Glycoprotein</keyword>
<keyword evidence="10" id="KW-0966">Cell projection</keyword>
<evidence type="ECO:0000256" key="11">
    <source>
        <dbReference type="ARBA" id="ARBA00024803"/>
    </source>
</evidence>
<evidence type="ECO:0000256" key="10">
    <source>
        <dbReference type="ARBA" id="ARBA00023273"/>
    </source>
</evidence>
<keyword evidence="5 12" id="KW-0812">Transmembrane</keyword>
<keyword evidence="7" id="KW-0969">Cilium</keyword>
<dbReference type="Proteomes" id="UP000593567">
    <property type="component" value="Unassembled WGS sequence"/>
</dbReference>
<protein>
    <recommendedName>
        <fullName evidence="3">Transmembrane protein 231</fullName>
    </recommendedName>
</protein>
<evidence type="ECO:0000313" key="14">
    <source>
        <dbReference type="Proteomes" id="UP000593567"/>
    </source>
</evidence>
<keyword evidence="4" id="KW-1003">Cell membrane</keyword>
<dbReference type="PANTHER" id="PTHR14605">
    <property type="entry name" value="CHST5 PROTEIN"/>
    <property type="match status" value="1"/>
</dbReference>
<evidence type="ECO:0000256" key="6">
    <source>
        <dbReference type="ARBA" id="ARBA00022989"/>
    </source>
</evidence>
<name>A0A7J7JIW5_BUGNE</name>
<evidence type="ECO:0000256" key="2">
    <source>
        <dbReference type="ARBA" id="ARBA00009082"/>
    </source>
</evidence>
<evidence type="ECO:0000256" key="8">
    <source>
        <dbReference type="ARBA" id="ARBA00023136"/>
    </source>
</evidence>
<evidence type="ECO:0000256" key="9">
    <source>
        <dbReference type="ARBA" id="ARBA00023180"/>
    </source>
</evidence>
<sequence length="291" mass="33237">MYYHYDYEFIHVYIALCSVGGLETAKILMALNSVNVVSGFGTIPMSLPSKEQHNCYLKIIIIIIHLQLSNLEACSRVAKRSDSCLKMALYDVYYHPEFRRYRASVCSKATLFIIFIYLFTFIMPILIIYRSNGLWITTWTTSEQPEVKFKHQIISLFDTKDSQTGHVSFLAWSTYPQFNVIHQGNLRIPLIKSRELDENGDGKSDALMFDMEVPVLSTEDVHRIHILLFFEFKLKKLALVTFEAMAVISAESFLPGAAASTIGELRIKQRNALAHKGVDTTWNNPLVNEGH</sequence>
<dbReference type="InterPro" id="IPR019306">
    <property type="entry name" value="TMEM231"/>
</dbReference>